<dbReference type="InterPro" id="IPR010583">
    <property type="entry name" value="MipA"/>
</dbReference>
<reference evidence="7 8" key="1">
    <citation type="submission" date="2023-03" db="EMBL/GenBank/DDBJ databases">
        <title>Roseibium porphyridii sp. nov. and Roseibium rhodosorbium sp. nov. isolated from marine algae, Porphyridium cruentum and Rhodosorus marinus, respectively.</title>
        <authorList>
            <person name="Lee M.W."/>
            <person name="Choi B.J."/>
            <person name="Lee J.K."/>
            <person name="Choi D.G."/>
            <person name="Baek J.H."/>
            <person name="Bayburt H."/>
            <person name="Kim J.M."/>
            <person name="Han D.M."/>
            <person name="Kim K.H."/>
            <person name="Jeon C.O."/>
        </authorList>
    </citation>
    <scope>NUCLEOTIDE SEQUENCE [LARGE SCALE GENOMIC DNA]</scope>
    <source>
        <strain evidence="7 8">KMA01</strain>
    </source>
</reference>
<dbReference type="PANTHER" id="PTHR38776:SF1">
    <property type="entry name" value="MLTA-INTERACTING PROTEIN-RELATED"/>
    <property type="match status" value="1"/>
</dbReference>
<accession>A0ABY8EZU4</accession>
<evidence type="ECO:0000256" key="2">
    <source>
        <dbReference type="ARBA" id="ARBA00005722"/>
    </source>
</evidence>
<proteinExistence type="inferred from homology"/>
<dbReference type="RefSeq" id="WP_265680909.1">
    <property type="nucleotide sequence ID" value="NZ_CP120863.1"/>
</dbReference>
<protein>
    <submittedName>
        <fullName evidence="7">MipA/OmpV family protein</fullName>
    </submittedName>
</protein>
<feature type="chain" id="PRO_5045937236" evidence="6">
    <location>
        <begin position="28"/>
        <end position="283"/>
    </location>
</feature>
<keyword evidence="5" id="KW-0998">Cell outer membrane</keyword>
<feature type="signal peptide" evidence="6">
    <location>
        <begin position="1"/>
        <end position="27"/>
    </location>
</feature>
<dbReference type="EMBL" id="CP120863">
    <property type="protein sequence ID" value="WFE88703.1"/>
    <property type="molecule type" value="Genomic_DNA"/>
</dbReference>
<gene>
    <name evidence="7" type="ORF">K1718_21465</name>
</gene>
<evidence type="ECO:0000256" key="6">
    <source>
        <dbReference type="SAM" id="SignalP"/>
    </source>
</evidence>
<evidence type="ECO:0000313" key="7">
    <source>
        <dbReference type="EMBL" id="WFE88703.1"/>
    </source>
</evidence>
<dbReference type="Pfam" id="PF06629">
    <property type="entry name" value="MipA"/>
    <property type="match status" value="1"/>
</dbReference>
<evidence type="ECO:0000313" key="8">
    <source>
        <dbReference type="Proteomes" id="UP001209803"/>
    </source>
</evidence>
<sequence>MRNRKELSLTTGLMLALTGCCAAPALAADLQADMPENVALEEDEQGGFHGIVVLGAGVQSDFEGAAEYAAVPLLYANLTAFGLGLEIEGPEASLNLRPDAAFQFGPSIGYDMGRDGTSNKVVDRLDKIDAAFEVGGFAAYQFSSLLAQSDVFEISAELMADVSGVHDGVSGSLGASYMYGVTERLRLGTEVAVGFASDSYMDTYYGVTSGGASRSGLQAYTAGGGVKDVSLGATASFNVTERWGIVGRVGYSRLLGDAADSPIVKKEGSADQFSGGIGISYSF</sequence>
<name>A0ABY8EZU4_9HYPH</name>
<keyword evidence="4" id="KW-0472">Membrane</keyword>
<keyword evidence="3 6" id="KW-0732">Signal</keyword>
<organism evidence="7 8">
    <name type="scientific">Roseibium porphyridii</name>
    <dbReference type="NCBI Taxonomy" id="2866279"/>
    <lineage>
        <taxon>Bacteria</taxon>
        <taxon>Pseudomonadati</taxon>
        <taxon>Pseudomonadota</taxon>
        <taxon>Alphaproteobacteria</taxon>
        <taxon>Hyphomicrobiales</taxon>
        <taxon>Stappiaceae</taxon>
        <taxon>Roseibium</taxon>
    </lineage>
</organism>
<evidence type="ECO:0000256" key="3">
    <source>
        <dbReference type="ARBA" id="ARBA00022729"/>
    </source>
</evidence>
<keyword evidence="8" id="KW-1185">Reference proteome</keyword>
<evidence type="ECO:0000256" key="4">
    <source>
        <dbReference type="ARBA" id="ARBA00023136"/>
    </source>
</evidence>
<comment type="similarity">
    <text evidence="2">Belongs to the MipA/OmpV family.</text>
</comment>
<evidence type="ECO:0000256" key="1">
    <source>
        <dbReference type="ARBA" id="ARBA00004442"/>
    </source>
</evidence>
<dbReference type="Proteomes" id="UP001209803">
    <property type="component" value="Chromosome"/>
</dbReference>
<comment type="subcellular location">
    <subcellularLocation>
        <location evidence="1">Cell outer membrane</location>
    </subcellularLocation>
</comment>
<dbReference type="PROSITE" id="PS51257">
    <property type="entry name" value="PROKAR_LIPOPROTEIN"/>
    <property type="match status" value="1"/>
</dbReference>
<evidence type="ECO:0000256" key="5">
    <source>
        <dbReference type="ARBA" id="ARBA00023237"/>
    </source>
</evidence>
<dbReference type="PANTHER" id="PTHR38776">
    <property type="entry name" value="MLTA-INTERACTING PROTEIN-RELATED"/>
    <property type="match status" value="1"/>
</dbReference>